<dbReference type="SUPFAM" id="SSF49503">
    <property type="entry name" value="Cupredoxins"/>
    <property type="match status" value="2"/>
</dbReference>
<name>A0AAN7C0W2_9PEZI</name>
<keyword evidence="3" id="KW-0560">Oxidoreductase</keyword>
<dbReference type="PROSITE" id="PS00079">
    <property type="entry name" value="MULTICOPPER_OXIDASE1"/>
    <property type="match status" value="1"/>
</dbReference>
<sequence>LGQRYDVIIRADQSDTADNFWIRAVPQTSCSSTNSMEHDILGIVYYGTSPSTPDTTGYNKTDSCDDMSSTDLVPYVSKTVDSAAIWTEEEPVTIGAAPTNSNLLWWSVNGATLDMSWSNQTLLQVYDNTTSFNTSANVVQVSDADEWVYVVISTALGIAHPTHLHGHDFFVLAQGTGTYDSSVTLNLDNPVRRDVAMLAAQGYLVIAFQTDNPGVWLIHCHIGWHTDEGLAIQFVERQSEARELIDYESLSETCAAWETWQTSDGLVQEDDGI</sequence>
<accession>A0AAN7C0W2</accession>
<comment type="caution">
    <text evidence="5">The sequence shown here is derived from an EMBL/GenBank/DDBJ whole genome shotgun (WGS) entry which is preliminary data.</text>
</comment>
<dbReference type="EMBL" id="MU860601">
    <property type="protein sequence ID" value="KAK4233278.1"/>
    <property type="molecule type" value="Genomic_DNA"/>
</dbReference>
<evidence type="ECO:0000256" key="1">
    <source>
        <dbReference type="ARBA" id="ARBA00010609"/>
    </source>
</evidence>
<keyword evidence="6" id="KW-1185">Reference proteome</keyword>
<dbReference type="Pfam" id="PF07731">
    <property type="entry name" value="Cu-oxidase_2"/>
    <property type="match status" value="1"/>
</dbReference>
<dbReference type="Proteomes" id="UP001303760">
    <property type="component" value="Unassembled WGS sequence"/>
</dbReference>
<dbReference type="GO" id="GO:0005507">
    <property type="term" value="F:copper ion binding"/>
    <property type="evidence" value="ECO:0007669"/>
    <property type="project" value="InterPro"/>
</dbReference>
<protein>
    <submittedName>
        <fullName evidence="5">Laccase</fullName>
    </submittedName>
</protein>
<dbReference type="PANTHER" id="PTHR11709">
    <property type="entry name" value="MULTI-COPPER OXIDASE"/>
    <property type="match status" value="1"/>
</dbReference>
<comment type="similarity">
    <text evidence="1">Belongs to the multicopper oxidase family.</text>
</comment>
<dbReference type="PANTHER" id="PTHR11709:SF502">
    <property type="entry name" value="MULTICOPPER OXIDASE"/>
    <property type="match status" value="1"/>
</dbReference>
<gene>
    <name evidence="5" type="ORF">C8A03DRAFT_19613</name>
</gene>
<dbReference type="InterPro" id="IPR008972">
    <property type="entry name" value="Cupredoxin"/>
</dbReference>
<keyword evidence="2" id="KW-0479">Metal-binding</keyword>
<dbReference type="AlphaFoldDB" id="A0AAN7C0W2"/>
<evidence type="ECO:0000313" key="5">
    <source>
        <dbReference type="EMBL" id="KAK4233278.1"/>
    </source>
</evidence>
<reference evidence="5" key="2">
    <citation type="submission" date="2023-05" db="EMBL/GenBank/DDBJ databases">
        <authorList>
            <consortium name="Lawrence Berkeley National Laboratory"/>
            <person name="Steindorff A."/>
            <person name="Hensen N."/>
            <person name="Bonometti L."/>
            <person name="Westerberg I."/>
            <person name="Brannstrom I.O."/>
            <person name="Guillou S."/>
            <person name="Cros-Aarteil S."/>
            <person name="Calhoun S."/>
            <person name="Haridas S."/>
            <person name="Kuo A."/>
            <person name="Mondo S."/>
            <person name="Pangilinan J."/>
            <person name="Riley R."/>
            <person name="Labutti K."/>
            <person name="Andreopoulos B."/>
            <person name="Lipzen A."/>
            <person name="Chen C."/>
            <person name="Yanf M."/>
            <person name="Daum C."/>
            <person name="Ng V."/>
            <person name="Clum A."/>
            <person name="Ohm R."/>
            <person name="Martin F."/>
            <person name="Silar P."/>
            <person name="Natvig D."/>
            <person name="Lalanne C."/>
            <person name="Gautier V."/>
            <person name="Ament-Velasquez S.L."/>
            <person name="Kruys A."/>
            <person name="Hutchinson M.I."/>
            <person name="Powell A.J."/>
            <person name="Barry K."/>
            <person name="Miller A.N."/>
            <person name="Grigoriev I.V."/>
            <person name="Debuchy R."/>
            <person name="Gladieux P."/>
            <person name="Thoren M.H."/>
            <person name="Johannesson H."/>
        </authorList>
    </citation>
    <scope>NUCLEOTIDE SEQUENCE</scope>
    <source>
        <strain evidence="5">CBS 532.94</strain>
    </source>
</reference>
<evidence type="ECO:0000313" key="6">
    <source>
        <dbReference type="Proteomes" id="UP001303760"/>
    </source>
</evidence>
<feature type="non-terminal residue" evidence="5">
    <location>
        <position position="1"/>
    </location>
</feature>
<dbReference type="PROSITE" id="PS00080">
    <property type="entry name" value="MULTICOPPER_OXIDASE2"/>
    <property type="match status" value="1"/>
</dbReference>
<dbReference type="CDD" id="cd13901">
    <property type="entry name" value="CuRO_3_MaLCC_like"/>
    <property type="match status" value="1"/>
</dbReference>
<dbReference type="InterPro" id="IPR002355">
    <property type="entry name" value="Cu_oxidase_Cu_BS"/>
</dbReference>
<dbReference type="InterPro" id="IPR033138">
    <property type="entry name" value="Cu_oxidase_CS"/>
</dbReference>
<proteinExistence type="inferred from homology"/>
<feature type="domain" description="Plastocyanin-like" evidence="4">
    <location>
        <begin position="121"/>
        <end position="238"/>
    </location>
</feature>
<evidence type="ECO:0000256" key="2">
    <source>
        <dbReference type="ARBA" id="ARBA00022723"/>
    </source>
</evidence>
<dbReference type="InterPro" id="IPR045087">
    <property type="entry name" value="Cu-oxidase_fam"/>
</dbReference>
<evidence type="ECO:0000259" key="4">
    <source>
        <dbReference type="Pfam" id="PF07731"/>
    </source>
</evidence>
<reference evidence="5" key="1">
    <citation type="journal article" date="2023" name="Mol. Phylogenet. Evol.">
        <title>Genome-scale phylogeny and comparative genomics of the fungal order Sordariales.</title>
        <authorList>
            <person name="Hensen N."/>
            <person name="Bonometti L."/>
            <person name="Westerberg I."/>
            <person name="Brannstrom I.O."/>
            <person name="Guillou S."/>
            <person name="Cros-Aarteil S."/>
            <person name="Calhoun S."/>
            <person name="Haridas S."/>
            <person name="Kuo A."/>
            <person name="Mondo S."/>
            <person name="Pangilinan J."/>
            <person name="Riley R."/>
            <person name="LaButti K."/>
            <person name="Andreopoulos B."/>
            <person name="Lipzen A."/>
            <person name="Chen C."/>
            <person name="Yan M."/>
            <person name="Daum C."/>
            <person name="Ng V."/>
            <person name="Clum A."/>
            <person name="Steindorff A."/>
            <person name="Ohm R.A."/>
            <person name="Martin F."/>
            <person name="Silar P."/>
            <person name="Natvig D.O."/>
            <person name="Lalanne C."/>
            <person name="Gautier V."/>
            <person name="Ament-Velasquez S.L."/>
            <person name="Kruys A."/>
            <person name="Hutchinson M.I."/>
            <person name="Powell A.J."/>
            <person name="Barry K."/>
            <person name="Miller A.N."/>
            <person name="Grigoriev I.V."/>
            <person name="Debuchy R."/>
            <person name="Gladieux P."/>
            <person name="Hiltunen Thoren M."/>
            <person name="Johannesson H."/>
        </authorList>
    </citation>
    <scope>NUCLEOTIDE SEQUENCE</scope>
    <source>
        <strain evidence="5">CBS 532.94</strain>
    </source>
</reference>
<dbReference type="Gene3D" id="2.60.40.420">
    <property type="entry name" value="Cupredoxins - blue copper proteins"/>
    <property type="match status" value="2"/>
</dbReference>
<dbReference type="GO" id="GO:0016491">
    <property type="term" value="F:oxidoreductase activity"/>
    <property type="evidence" value="ECO:0007669"/>
    <property type="project" value="UniProtKB-KW"/>
</dbReference>
<evidence type="ECO:0000256" key="3">
    <source>
        <dbReference type="ARBA" id="ARBA00023002"/>
    </source>
</evidence>
<dbReference type="InterPro" id="IPR011706">
    <property type="entry name" value="Cu-oxidase_C"/>
</dbReference>
<organism evidence="5 6">
    <name type="scientific">Achaetomium macrosporum</name>
    <dbReference type="NCBI Taxonomy" id="79813"/>
    <lineage>
        <taxon>Eukaryota</taxon>
        <taxon>Fungi</taxon>
        <taxon>Dikarya</taxon>
        <taxon>Ascomycota</taxon>
        <taxon>Pezizomycotina</taxon>
        <taxon>Sordariomycetes</taxon>
        <taxon>Sordariomycetidae</taxon>
        <taxon>Sordariales</taxon>
        <taxon>Chaetomiaceae</taxon>
        <taxon>Achaetomium</taxon>
    </lineage>
</organism>